<feature type="region of interest" description="Disordered" evidence="2">
    <location>
        <begin position="457"/>
        <end position="481"/>
    </location>
</feature>
<evidence type="ECO:0000313" key="4">
    <source>
        <dbReference type="EMBL" id="KAK6185902.1"/>
    </source>
</evidence>
<keyword evidence="1" id="KW-0862">Zinc</keyword>
<dbReference type="InterPro" id="IPR001878">
    <property type="entry name" value="Znf_CCHC"/>
</dbReference>
<feature type="domain" description="CCHC-type" evidence="3">
    <location>
        <begin position="428"/>
        <end position="442"/>
    </location>
</feature>
<sequence length="481" mass="56277">MDKNSMQTRSRARENPHSSELRDSQIWTGQRWATRITPDIHADRGDNQDIITITEDKNGGESQSTLSDKYNEKTGPGKQEIKTNDTENELQVLLQQMNAALQSMTNIKENEKQQRKHKKITSTDSDSSDDNEENNFEDVKSCTSLNRISRNKSNTKLPPFTGRETWKVWFNRFEDVTSRYGMTNEDKLDELLPKLQGTAGEFVYGQLSVERRSDYKLLCKELANRFCVIEATKTFVAKFNRRNQNYGEPPEEYAAELKRLYDKAYLRRDGVTRQEDLLRKFLDGLYDDKTRFNVEFIKEPKDIDEAVHHVVNFSETKRNPNQDRNNMRVSRINPQFSDEEETTAEEIQMISRAAPGKNKNRIIKKEMTYESDNKVSDDHKSTMKEEILKDIKEEIKKMMNKTSNNIISLPENKATDGYKREVTQPAGCFYCKDPSHFKRECPHLQRQRGYNYRYRDFSGNNTQRQNSNQVFANNKGWNLNN</sequence>
<reference evidence="4 5" key="1">
    <citation type="submission" date="2024-01" db="EMBL/GenBank/DDBJ databases">
        <title>The genome of the rayed Mediterranean limpet Patella caerulea (Linnaeus, 1758).</title>
        <authorList>
            <person name="Anh-Thu Weber A."/>
            <person name="Halstead-Nussloch G."/>
        </authorList>
    </citation>
    <scope>NUCLEOTIDE SEQUENCE [LARGE SCALE GENOMIC DNA]</scope>
    <source>
        <strain evidence="4">AATW-2023a</strain>
        <tissue evidence="4">Whole specimen</tissue>
    </source>
</reference>
<organism evidence="4 5">
    <name type="scientific">Patella caerulea</name>
    <name type="common">Rayed Mediterranean limpet</name>
    <dbReference type="NCBI Taxonomy" id="87958"/>
    <lineage>
        <taxon>Eukaryota</taxon>
        <taxon>Metazoa</taxon>
        <taxon>Spiralia</taxon>
        <taxon>Lophotrochozoa</taxon>
        <taxon>Mollusca</taxon>
        <taxon>Gastropoda</taxon>
        <taxon>Patellogastropoda</taxon>
        <taxon>Patelloidea</taxon>
        <taxon>Patellidae</taxon>
        <taxon>Patella</taxon>
    </lineage>
</organism>
<dbReference type="InterPro" id="IPR036875">
    <property type="entry name" value="Znf_CCHC_sf"/>
</dbReference>
<comment type="caution">
    <text evidence="4">The sequence shown here is derived from an EMBL/GenBank/DDBJ whole genome shotgun (WGS) entry which is preliminary data.</text>
</comment>
<gene>
    <name evidence="4" type="ORF">SNE40_008038</name>
</gene>
<feature type="compositionally biased region" description="Basic and acidic residues" evidence="2">
    <location>
        <begin position="11"/>
        <end position="23"/>
    </location>
</feature>
<evidence type="ECO:0000256" key="2">
    <source>
        <dbReference type="SAM" id="MobiDB-lite"/>
    </source>
</evidence>
<name>A0AAN8K0I3_PATCE</name>
<feature type="compositionally biased region" description="Polar residues" evidence="2">
    <location>
        <begin position="458"/>
        <end position="481"/>
    </location>
</feature>
<keyword evidence="1" id="KW-0479">Metal-binding</keyword>
<accession>A0AAN8K0I3</accession>
<feature type="region of interest" description="Disordered" evidence="2">
    <location>
        <begin position="108"/>
        <end position="138"/>
    </location>
</feature>
<dbReference type="PANTHER" id="PTHR33223:SF6">
    <property type="entry name" value="CCHC-TYPE DOMAIN-CONTAINING PROTEIN"/>
    <property type="match status" value="1"/>
</dbReference>
<feature type="region of interest" description="Disordered" evidence="2">
    <location>
        <begin position="1"/>
        <end position="29"/>
    </location>
</feature>
<protein>
    <recommendedName>
        <fullName evidence="3">CCHC-type domain-containing protein</fullName>
    </recommendedName>
</protein>
<evidence type="ECO:0000256" key="1">
    <source>
        <dbReference type="PROSITE-ProRule" id="PRU00047"/>
    </source>
</evidence>
<feature type="compositionally biased region" description="Acidic residues" evidence="2">
    <location>
        <begin position="126"/>
        <end position="136"/>
    </location>
</feature>
<dbReference type="PANTHER" id="PTHR33223">
    <property type="entry name" value="CCHC-TYPE DOMAIN-CONTAINING PROTEIN"/>
    <property type="match status" value="1"/>
</dbReference>
<evidence type="ECO:0000259" key="3">
    <source>
        <dbReference type="PROSITE" id="PS50158"/>
    </source>
</evidence>
<proteinExistence type="predicted"/>
<keyword evidence="1" id="KW-0863">Zinc-finger</keyword>
<feature type="region of interest" description="Disordered" evidence="2">
    <location>
        <begin position="54"/>
        <end position="85"/>
    </location>
</feature>
<dbReference type="EMBL" id="JAZGQO010000006">
    <property type="protein sequence ID" value="KAK6185902.1"/>
    <property type="molecule type" value="Genomic_DNA"/>
</dbReference>
<dbReference type="PROSITE" id="PS50158">
    <property type="entry name" value="ZF_CCHC"/>
    <property type="match status" value="1"/>
</dbReference>
<dbReference type="SUPFAM" id="SSF57756">
    <property type="entry name" value="Retrovirus zinc finger-like domains"/>
    <property type="match status" value="1"/>
</dbReference>
<keyword evidence="5" id="KW-1185">Reference proteome</keyword>
<evidence type="ECO:0000313" key="5">
    <source>
        <dbReference type="Proteomes" id="UP001347796"/>
    </source>
</evidence>
<dbReference type="GO" id="GO:0008270">
    <property type="term" value="F:zinc ion binding"/>
    <property type="evidence" value="ECO:0007669"/>
    <property type="project" value="UniProtKB-KW"/>
</dbReference>
<dbReference type="GO" id="GO:0003676">
    <property type="term" value="F:nucleic acid binding"/>
    <property type="evidence" value="ECO:0007669"/>
    <property type="project" value="InterPro"/>
</dbReference>
<dbReference type="Proteomes" id="UP001347796">
    <property type="component" value="Unassembled WGS sequence"/>
</dbReference>
<dbReference type="AlphaFoldDB" id="A0AAN8K0I3"/>